<proteinExistence type="predicted"/>
<gene>
    <name evidence="2" type="ORF">EG68_06126</name>
</gene>
<dbReference type="EMBL" id="JTDE01003122">
    <property type="protein sequence ID" value="KAF7256439.1"/>
    <property type="molecule type" value="Genomic_DNA"/>
</dbReference>
<keyword evidence="3" id="KW-1185">Reference proteome</keyword>
<dbReference type="OrthoDB" id="6245830at2759"/>
<feature type="transmembrane region" description="Helical" evidence="1">
    <location>
        <begin position="15"/>
        <end position="39"/>
    </location>
</feature>
<organism evidence="2 3">
    <name type="scientific">Paragonimus skrjabini miyazakii</name>
    <dbReference type="NCBI Taxonomy" id="59628"/>
    <lineage>
        <taxon>Eukaryota</taxon>
        <taxon>Metazoa</taxon>
        <taxon>Spiralia</taxon>
        <taxon>Lophotrochozoa</taxon>
        <taxon>Platyhelminthes</taxon>
        <taxon>Trematoda</taxon>
        <taxon>Digenea</taxon>
        <taxon>Plagiorchiida</taxon>
        <taxon>Troglotremata</taxon>
        <taxon>Troglotrematidae</taxon>
        <taxon>Paragonimus</taxon>
    </lineage>
</organism>
<accession>A0A8S9YNG2</accession>
<name>A0A8S9YNG2_9TREM</name>
<protein>
    <submittedName>
        <fullName evidence="2">Uncharacterized protein</fullName>
    </submittedName>
</protein>
<sequence length="114" mass="13498">MVDQQDARVVYSFHAWHIINLAIFSFGVFVNLILVVILTRFRKATESLMTTVEFSNIWMTKDKILTPTTKLANENSFSTCLNVLHLKSSFRHFKLKQCQERITVILFKNRFRNW</sequence>
<evidence type="ECO:0000313" key="3">
    <source>
        <dbReference type="Proteomes" id="UP000822476"/>
    </source>
</evidence>
<evidence type="ECO:0000313" key="2">
    <source>
        <dbReference type="EMBL" id="KAF7256439.1"/>
    </source>
</evidence>
<evidence type="ECO:0000256" key="1">
    <source>
        <dbReference type="SAM" id="Phobius"/>
    </source>
</evidence>
<dbReference type="Proteomes" id="UP000822476">
    <property type="component" value="Unassembled WGS sequence"/>
</dbReference>
<keyword evidence="1" id="KW-0812">Transmembrane</keyword>
<reference evidence="2" key="1">
    <citation type="submission" date="2019-07" db="EMBL/GenBank/DDBJ databases">
        <title>Annotation for the trematode Paragonimus miyazaki's.</title>
        <authorList>
            <person name="Choi Y.-J."/>
        </authorList>
    </citation>
    <scope>NUCLEOTIDE SEQUENCE</scope>
    <source>
        <strain evidence="2">Japan</strain>
    </source>
</reference>
<keyword evidence="1" id="KW-0472">Membrane</keyword>
<comment type="caution">
    <text evidence="2">The sequence shown here is derived from an EMBL/GenBank/DDBJ whole genome shotgun (WGS) entry which is preliminary data.</text>
</comment>
<dbReference type="AlphaFoldDB" id="A0A8S9YNG2"/>
<keyword evidence="1" id="KW-1133">Transmembrane helix</keyword>